<gene>
    <name evidence="1" type="ORF">L1987_61675</name>
</gene>
<organism evidence="1 2">
    <name type="scientific">Smallanthus sonchifolius</name>
    <dbReference type="NCBI Taxonomy" id="185202"/>
    <lineage>
        <taxon>Eukaryota</taxon>
        <taxon>Viridiplantae</taxon>
        <taxon>Streptophyta</taxon>
        <taxon>Embryophyta</taxon>
        <taxon>Tracheophyta</taxon>
        <taxon>Spermatophyta</taxon>
        <taxon>Magnoliopsida</taxon>
        <taxon>eudicotyledons</taxon>
        <taxon>Gunneridae</taxon>
        <taxon>Pentapetalae</taxon>
        <taxon>asterids</taxon>
        <taxon>campanulids</taxon>
        <taxon>Asterales</taxon>
        <taxon>Asteraceae</taxon>
        <taxon>Asteroideae</taxon>
        <taxon>Heliantheae alliance</taxon>
        <taxon>Millerieae</taxon>
        <taxon>Smallanthus</taxon>
    </lineage>
</organism>
<proteinExistence type="predicted"/>
<accession>A0ACB9C8G8</accession>
<reference evidence="2" key="1">
    <citation type="journal article" date="2022" name="Mol. Ecol. Resour.">
        <title>The genomes of chicory, endive, great burdock and yacon provide insights into Asteraceae palaeo-polyploidization history and plant inulin production.</title>
        <authorList>
            <person name="Fan W."/>
            <person name="Wang S."/>
            <person name="Wang H."/>
            <person name="Wang A."/>
            <person name="Jiang F."/>
            <person name="Liu H."/>
            <person name="Zhao H."/>
            <person name="Xu D."/>
            <person name="Zhang Y."/>
        </authorList>
    </citation>
    <scope>NUCLEOTIDE SEQUENCE [LARGE SCALE GENOMIC DNA]</scope>
    <source>
        <strain evidence="2">cv. Yunnan</strain>
    </source>
</reference>
<evidence type="ECO:0000313" key="1">
    <source>
        <dbReference type="EMBL" id="KAI3730505.1"/>
    </source>
</evidence>
<protein>
    <submittedName>
        <fullName evidence="1">Uncharacterized protein</fullName>
    </submittedName>
</protein>
<keyword evidence="2" id="KW-1185">Reference proteome</keyword>
<reference evidence="1 2" key="2">
    <citation type="journal article" date="2022" name="Mol. Ecol. Resour.">
        <title>The genomes of chicory, endive, great burdock and yacon provide insights into Asteraceae paleo-polyploidization history and plant inulin production.</title>
        <authorList>
            <person name="Fan W."/>
            <person name="Wang S."/>
            <person name="Wang H."/>
            <person name="Wang A."/>
            <person name="Jiang F."/>
            <person name="Liu H."/>
            <person name="Zhao H."/>
            <person name="Xu D."/>
            <person name="Zhang Y."/>
        </authorList>
    </citation>
    <scope>NUCLEOTIDE SEQUENCE [LARGE SCALE GENOMIC DNA]</scope>
    <source>
        <strain evidence="2">cv. Yunnan</strain>
        <tissue evidence="1">Leaves</tissue>
    </source>
</reference>
<name>A0ACB9C8G8_9ASTR</name>
<dbReference type="Proteomes" id="UP001056120">
    <property type="component" value="Linkage Group LG21"/>
</dbReference>
<sequence length="470" mass="52672">MAIKVKAIKSEVVAPKQPWSEHSLPLTNLDLVVPPIDLGCFFCYKKPHEQVDVNVITIIDALKTSLSQVLVLFHPLAGEIVPNAAGELEIYCNYKGVEFTEAAADVELWELDFYNHDENIGGKLIPEKHHGVLAIQVTVLKCGGMVIGCLFDHRVVDGYSMNMFTSSWANMTRSQPPSLVPYFDRSDLNPRNSKHYTSSVANMFIPLSKIPSPQTDYNKESDLNQDSRISRIYYTEGAQIKRLQLLASENGTRRSKIEAFASFCWKITASFLEDSGHPGYVCNIAVPVDGRRRLSEGEGVKKEKLMAARCGNVFSIPFQGIRAKDLVGMPLALVANHVHELSESAATKEHFKQLIDWVEDQRPTTLISRPLAEKEKMFSIMVSSGLRFSLLGNMDLGWGKPVLASCHVPKTRMDCHLMPMASPINEDDWIVYMHLPKKQLDYMEARAGHVFKPLTAGYLQRALNPQVSRI</sequence>
<comment type="caution">
    <text evidence="1">The sequence shown here is derived from an EMBL/GenBank/DDBJ whole genome shotgun (WGS) entry which is preliminary data.</text>
</comment>
<dbReference type="EMBL" id="CM042038">
    <property type="protein sequence ID" value="KAI3730505.1"/>
    <property type="molecule type" value="Genomic_DNA"/>
</dbReference>
<evidence type="ECO:0000313" key="2">
    <source>
        <dbReference type="Proteomes" id="UP001056120"/>
    </source>
</evidence>